<dbReference type="Gene3D" id="1.10.20.60">
    <property type="entry name" value="Glu-tRNAGln amidotransferase C subunit, N-terminal domain"/>
    <property type="match status" value="1"/>
</dbReference>
<comment type="subunit">
    <text evidence="2">Heterotrimer of A, B and C subunits.</text>
</comment>
<keyword evidence="4" id="KW-1185">Reference proteome</keyword>
<evidence type="ECO:0000313" key="3">
    <source>
        <dbReference type="EMBL" id="EMS78654.1"/>
    </source>
</evidence>
<evidence type="ECO:0000256" key="1">
    <source>
        <dbReference type="ARBA" id="ARBA00022840"/>
    </source>
</evidence>
<keyword evidence="2" id="KW-0648">Protein biosynthesis</keyword>
<dbReference type="InterPro" id="IPR003837">
    <property type="entry name" value="GatC"/>
</dbReference>
<sequence length="95" mass="10515">MKISEQEVENIAHLARLKMDDEQRQALCGQLSDILGYMDKLAHVDVNGVAPASGAAFMHNVLREDVPQTSPGPRVTLANAPEKDQDYYLVPRVVK</sequence>
<dbReference type="SUPFAM" id="SSF141000">
    <property type="entry name" value="Glu-tRNAGln amidotransferase C subunit"/>
    <property type="match status" value="1"/>
</dbReference>
<evidence type="ECO:0000313" key="4">
    <source>
        <dbReference type="Proteomes" id="UP000014216"/>
    </source>
</evidence>
<proteinExistence type="inferred from homology"/>
<comment type="catalytic activity">
    <reaction evidence="2">
        <text>L-aspartyl-tRNA(Asn) + L-glutamine + ATP + H2O = L-asparaginyl-tRNA(Asn) + L-glutamate + ADP + phosphate + 2 H(+)</text>
        <dbReference type="Rhea" id="RHEA:14513"/>
        <dbReference type="Rhea" id="RHEA-COMP:9674"/>
        <dbReference type="Rhea" id="RHEA-COMP:9677"/>
        <dbReference type="ChEBI" id="CHEBI:15377"/>
        <dbReference type="ChEBI" id="CHEBI:15378"/>
        <dbReference type="ChEBI" id="CHEBI:29985"/>
        <dbReference type="ChEBI" id="CHEBI:30616"/>
        <dbReference type="ChEBI" id="CHEBI:43474"/>
        <dbReference type="ChEBI" id="CHEBI:58359"/>
        <dbReference type="ChEBI" id="CHEBI:78515"/>
        <dbReference type="ChEBI" id="CHEBI:78516"/>
        <dbReference type="ChEBI" id="CHEBI:456216"/>
    </reaction>
</comment>
<comment type="function">
    <text evidence="2">Allows the formation of correctly charged Asn-tRNA(Asn) or Gln-tRNA(Gln) through the transamidation of misacylated Asp-tRNA(Asn) or Glu-tRNA(Gln) in organisms which lack either or both of asparaginyl-tRNA or glutaminyl-tRNA synthetases. The reaction takes place in the presence of glutamine and ATP through an activated phospho-Asp-tRNA(Asn) or phospho-Glu-tRNA(Gln).</text>
</comment>
<comment type="caution">
    <text evidence="3">The sequence shown here is derived from an EMBL/GenBank/DDBJ whole genome shotgun (WGS) entry which is preliminary data.</text>
</comment>
<dbReference type="EMBL" id="APJX01000007">
    <property type="protein sequence ID" value="EMS78654.1"/>
    <property type="molecule type" value="Genomic_DNA"/>
</dbReference>
<dbReference type="GO" id="GO:0006412">
    <property type="term" value="P:translation"/>
    <property type="evidence" value="ECO:0007669"/>
    <property type="project" value="UniProtKB-UniRule"/>
</dbReference>
<comment type="similarity">
    <text evidence="2">Belongs to the GatC family.</text>
</comment>
<comment type="catalytic activity">
    <reaction evidence="2">
        <text>L-glutamyl-tRNA(Gln) + L-glutamine + ATP + H2O = L-glutaminyl-tRNA(Gln) + L-glutamate + ADP + phosphate + H(+)</text>
        <dbReference type="Rhea" id="RHEA:17521"/>
        <dbReference type="Rhea" id="RHEA-COMP:9681"/>
        <dbReference type="Rhea" id="RHEA-COMP:9684"/>
        <dbReference type="ChEBI" id="CHEBI:15377"/>
        <dbReference type="ChEBI" id="CHEBI:15378"/>
        <dbReference type="ChEBI" id="CHEBI:29985"/>
        <dbReference type="ChEBI" id="CHEBI:30616"/>
        <dbReference type="ChEBI" id="CHEBI:43474"/>
        <dbReference type="ChEBI" id="CHEBI:58359"/>
        <dbReference type="ChEBI" id="CHEBI:78520"/>
        <dbReference type="ChEBI" id="CHEBI:78521"/>
        <dbReference type="ChEBI" id="CHEBI:456216"/>
    </reaction>
</comment>
<dbReference type="GO" id="GO:0050567">
    <property type="term" value="F:glutaminyl-tRNA synthase (glutamine-hydrolyzing) activity"/>
    <property type="evidence" value="ECO:0007669"/>
    <property type="project" value="UniProtKB-UniRule"/>
</dbReference>
<dbReference type="GO" id="GO:0005524">
    <property type="term" value="F:ATP binding"/>
    <property type="evidence" value="ECO:0007669"/>
    <property type="project" value="UniProtKB-KW"/>
</dbReference>
<dbReference type="OrthoDB" id="9813938at2"/>
<dbReference type="GO" id="GO:0070681">
    <property type="term" value="P:glutaminyl-tRNAGln biosynthesis via transamidation"/>
    <property type="evidence" value="ECO:0007669"/>
    <property type="project" value="TreeGrafter"/>
</dbReference>
<gene>
    <name evidence="2 3" type="primary">gatC</name>
    <name evidence="3" type="ORF">Dpo_7c01300</name>
</gene>
<accession>S0FZP1</accession>
<organism evidence="3 4">
    <name type="scientific">Desulfotignum phosphitoxidans DSM 13687</name>
    <dbReference type="NCBI Taxonomy" id="1286635"/>
    <lineage>
        <taxon>Bacteria</taxon>
        <taxon>Pseudomonadati</taxon>
        <taxon>Thermodesulfobacteriota</taxon>
        <taxon>Desulfobacteria</taxon>
        <taxon>Desulfobacterales</taxon>
        <taxon>Desulfobacteraceae</taxon>
        <taxon>Desulfotignum</taxon>
    </lineage>
</organism>
<dbReference type="Pfam" id="PF02686">
    <property type="entry name" value="GatC"/>
    <property type="match status" value="1"/>
</dbReference>
<keyword evidence="2" id="KW-0547">Nucleotide-binding</keyword>
<dbReference type="PANTHER" id="PTHR15004">
    <property type="entry name" value="GLUTAMYL-TRNA(GLN) AMIDOTRANSFERASE SUBUNIT C, MITOCHONDRIAL"/>
    <property type="match status" value="1"/>
</dbReference>
<dbReference type="AlphaFoldDB" id="S0FZP1"/>
<dbReference type="HAMAP" id="MF_00122">
    <property type="entry name" value="GatC"/>
    <property type="match status" value="1"/>
</dbReference>
<dbReference type="InterPro" id="IPR036113">
    <property type="entry name" value="Asp/Glu-ADT_sf_sub_c"/>
</dbReference>
<keyword evidence="1 2" id="KW-0067">ATP-binding</keyword>
<protein>
    <recommendedName>
        <fullName evidence="2">Aspartyl/glutamyl-tRNA(Asn/Gln) amidotransferase subunit C</fullName>
        <shortName evidence="2">Asp/Glu-ADT subunit C</shortName>
        <ecNumber evidence="2">6.3.5.-</ecNumber>
    </recommendedName>
</protein>
<dbReference type="EC" id="6.3.5.-" evidence="2"/>
<keyword evidence="3" id="KW-0808">Transferase</keyword>
<evidence type="ECO:0000256" key="2">
    <source>
        <dbReference type="HAMAP-Rule" id="MF_00122"/>
    </source>
</evidence>
<dbReference type="GO" id="GO:0016740">
    <property type="term" value="F:transferase activity"/>
    <property type="evidence" value="ECO:0007669"/>
    <property type="project" value="UniProtKB-KW"/>
</dbReference>
<reference evidence="3 4" key="1">
    <citation type="journal article" date="2013" name="Genome Announc.">
        <title>Draft Genome Sequence of Desulfotignum phosphitoxidans DSM 13687 Strain FiPS-3.</title>
        <authorList>
            <person name="Poehlein A."/>
            <person name="Daniel R."/>
            <person name="Simeonova D.D."/>
        </authorList>
    </citation>
    <scope>NUCLEOTIDE SEQUENCE [LARGE SCALE GENOMIC DNA]</scope>
    <source>
        <strain evidence="3 4">DSM 13687</strain>
    </source>
</reference>
<dbReference type="NCBIfam" id="TIGR00135">
    <property type="entry name" value="gatC"/>
    <property type="match status" value="1"/>
</dbReference>
<keyword evidence="2 3" id="KW-0436">Ligase</keyword>
<dbReference type="PANTHER" id="PTHR15004:SF0">
    <property type="entry name" value="GLUTAMYL-TRNA(GLN) AMIDOTRANSFERASE SUBUNIT C, MITOCHONDRIAL"/>
    <property type="match status" value="1"/>
</dbReference>
<name>S0FZP1_9BACT</name>
<dbReference type="GO" id="GO:0006450">
    <property type="term" value="P:regulation of translational fidelity"/>
    <property type="evidence" value="ECO:0007669"/>
    <property type="project" value="InterPro"/>
</dbReference>
<dbReference type="Proteomes" id="UP000014216">
    <property type="component" value="Unassembled WGS sequence"/>
</dbReference>
<dbReference type="RefSeq" id="WP_006967121.1">
    <property type="nucleotide sequence ID" value="NZ_APJX01000007.1"/>
</dbReference>
<dbReference type="GO" id="GO:0050566">
    <property type="term" value="F:asparaginyl-tRNA synthase (glutamine-hydrolyzing) activity"/>
    <property type="evidence" value="ECO:0007669"/>
    <property type="project" value="RHEA"/>
</dbReference>